<dbReference type="GO" id="GO:0000398">
    <property type="term" value="P:mRNA splicing, via spliceosome"/>
    <property type="evidence" value="ECO:0007669"/>
    <property type="project" value="TreeGrafter"/>
</dbReference>
<evidence type="ECO:0000256" key="7">
    <source>
        <dbReference type="SAM" id="MobiDB-lite"/>
    </source>
</evidence>
<name>A0A1V8T477_9PEZI</name>
<dbReference type="PROSITE" id="PS50294">
    <property type="entry name" value="WD_REPEATS_REGION"/>
    <property type="match status" value="3"/>
</dbReference>
<dbReference type="STRING" id="1507870.A0A1V8T477"/>
<evidence type="ECO:0000313" key="9">
    <source>
        <dbReference type="EMBL" id="OQO06213.1"/>
    </source>
</evidence>
<dbReference type="InterPro" id="IPR029044">
    <property type="entry name" value="Nucleotide-diphossugar_trans"/>
</dbReference>
<dbReference type="Pfam" id="PF22422">
    <property type="entry name" value="MGH1-like_GH"/>
    <property type="match status" value="1"/>
</dbReference>
<dbReference type="SUPFAM" id="SSF53448">
    <property type="entry name" value="Nucleotide-diphospho-sugar transferases"/>
    <property type="match status" value="1"/>
</dbReference>
<feature type="compositionally biased region" description="Acidic residues" evidence="7">
    <location>
        <begin position="103"/>
        <end position="128"/>
    </location>
</feature>
<dbReference type="CDD" id="cd00200">
    <property type="entry name" value="WD40"/>
    <property type="match status" value="1"/>
</dbReference>
<dbReference type="SUPFAM" id="SSF48208">
    <property type="entry name" value="Six-hairpin glycosidases"/>
    <property type="match status" value="1"/>
</dbReference>
<accession>A0A1V8T477</accession>
<dbReference type="InterPro" id="IPR014906">
    <property type="entry name" value="PRP4-like"/>
</dbReference>
<feature type="repeat" description="WD" evidence="6">
    <location>
        <begin position="323"/>
        <end position="364"/>
    </location>
</feature>
<evidence type="ECO:0000256" key="3">
    <source>
        <dbReference type="ARBA" id="ARBA00022676"/>
    </source>
</evidence>
<dbReference type="InterPro" id="IPR054491">
    <property type="entry name" value="MGH1-like_GH"/>
</dbReference>
<dbReference type="InterPro" id="IPR019775">
    <property type="entry name" value="WD40_repeat_CS"/>
</dbReference>
<dbReference type="PROSITE" id="PS00678">
    <property type="entry name" value="WD_REPEATS_1"/>
    <property type="match status" value="1"/>
</dbReference>
<dbReference type="Gene3D" id="2.60.120.260">
    <property type="entry name" value="Galactose-binding domain-like"/>
    <property type="match status" value="1"/>
</dbReference>
<dbReference type="InterPro" id="IPR015943">
    <property type="entry name" value="WD40/YVTN_repeat-like_dom_sf"/>
</dbReference>
<dbReference type="GO" id="GO:0046540">
    <property type="term" value="C:U4/U6 x U5 tri-snRNP complex"/>
    <property type="evidence" value="ECO:0007669"/>
    <property type="project" value="TreeGrafter"/>
</dbReference>
<dbReference type="SMART" id="SM00320">
    <property type="entry name" value="WD40"/>
    <property type="match status" value="7"/>
</dbReference>
<feature type="repeat" description="WD" evidence="6">
    <location>
        <begin position="231"/>
        <end position="280"/>
    </location>
</feature>
<dbReference type="InterPro" id="IPR012341">
    <property type="entry name" value="6hp_glycosidase-like_sf"/>
</dbReference>
<dbReference type="PANTHER" id="PTHR19846">
    <property type="entry name" value="WD40 REPEAT PROTEIN"/>
    <property type="match status" value="1"/>
</dbReference>
<dbReference type="Pfam" id="PF03633">
    <property type="entry name" value="Glyco_hydro_65C"/>
    <property type="match status" value="1"/>
</dbReference>
<dbReference type="SUPFAM" id="SSF50978">
    <property type="entry name" value="WD40 repeat-like"/>
    <property type="match status" value="1"/>
</dbReference>
<dbReference type="InterPro" id="IPR036322">
    <property type="entry name" value="WD40_repeat_dom_sf"/>
</dbReference>
<dbReference type="InterPro" id="IPR008928">
    <property type="entry name" value="6-hairpin_glycosidase_sf"/>
</dbReference>
<feature type="repeat" description="WD" evidence="6">
    <location>
        <begin position="472"/>
        <end position="502"/>
    </location>
</feature>
<dbReference type="InterPro" id="IPR036285">
    <property type="entry name" value="PRP4-like_sf"/>
</dbReference>
<dbReference type="GO" id="GO:0016020">
    <property type="term" value="C:membrane"/>
    <property type="evidence" value="ECO:0007669"/>
    <property type="project" value="InterPro"/>
</dbReference>
<dbReference type="SUPFAM" id="SSF158230">
    <property type="entry name" value="PRP4-like"/>
    <property type="match status" value="1"/>
</dbReference>
<protein>
    <recommendedName>
        <fullName evidence="8">Pre-mRNA processing factor 4 (PRP4)-like domain-containing protein</fullName>
    </recommendedName>
</protein>
<comment type="caution">
    <text evidence="9">The sequence shown here is derived from an EMBL/GenBank/DDBJ whole genome shotgun (WGS) entry which is preliminary data.</text>
</comment>
<keyword evidence="5" id="KW-0677">Repeat</keyword>
<reference evidence="10" key="1">
    <citation type="submission" date="2017-03" db="EMBL/GenBank/DDBJ databases">
        <title>Genomes of endolithic fungi from Antarctica.</title>
        <authorList>
            <person name="Coleine C."/>
            <person name="Masonjones S."/>
            <person name="Stajich J.E."/>
        </authorList>
    </citation>
    <scope>NUCLEOTIDE SEQUENCE [LARGE SCALE GENOMIC DNA]</scope>
    <source>
        <strain evidence="10">CCFEE 5527</strain>
    </source>
</reference>
<gene>
    <name evidence="9" type="ORF">B0A48_08801</name>
</gene>
<proteinExistence type="inferred from homology"/>
<dbReference type="Gene3D" id="4.10.280.110">
    <property type="entry name" value="Pre-mRNA processing factor 4 domain"/>
    <property type="match status" value="1"/>
</dbReference>
<evidence type="ECO:0000259" key="8">
    <source>
        <dbReference type="SMART" id="SM00500"/>
    </source>
</evidence>
<evidence type="ECO:0000313" key="10">
    <source>
        <dbReference type="Proteomes" id="UP000192596"/>
    </source>
</evidence>
<feature type="repeat" description="WD" evidence="6">
    <location>
        <begin position="281"/>
        <end position="322"/>
    </location>
</feature>
<dbReference type="InParanoid" id="A0A1V8T477"/>
<dbReference type="GO" id="GO:0017070">
    <property type="term" value="F:U6 snRNA binding"/>
    <property type="evidence" value="ECO:0007669"/>
    <property type="project" value="TreeGrafter"/>
</dbReference>
<dbReference type="SMART" id="SM00500">
    <property type="entry name" value="SFM"/>
    <property type="match status" value="1"/>
</dbReference>
<dbReference type="SUPFAM" id="SSF49785">
    <property type="entry name" value="Galactose-binding domain-like"/>
    <property type="match status" value="1"/>
</dbReference>
<dbReference type="Gene3D" id="3.90.550.10">
    <property type="entry name" value="Spore Coat Polysaccharide Biosynthesis Protein SpsA, Chain A"/>
    <property type="match status" value="1"/>
</dbReference>
<feature type="domain" description="Pre-mRNA processing factor 4 (PRP4)-like" evidence="8">
    <location>
        <begin position="64"/>
        <end position="113"/>
    </location>
</feature>
<dbReference type="Proteomes" id="UP000192596">
    <property type="component" value="Unassembled WGS sequence"/>
</dbReference>
<dbReference type="InterPro" id="IPR002685">
    <property type="entry name" value="Glyco_trans_15"/>
</dbReference>
<dbReference type="Gene3D" id="2.130.10.10">
    <property type="entry name" value="YVTN repeat-like/Quinoprotein amine dehydrogenase"/>
    <property type="match status" value="3"/>
</dbReference>
<evidence type="ECO:0000256" key="4">
    <source>
        <dbReference type="ARBA" id="ARBA00022679"/>
    </source>
</evidence>
<sequence length="1532" mass="171564">MSRHPARQAYVEEAMDMDAPGVDINNIPTDTDYAITTGGTSQQTSSILNEFARKRKAASLAVPTDDKRVRTELRGRGEPITLFGERPENRRDRLREIMYAEQEGGDEDDSMKDAGASDDEAEAPDEEFYTPGSDELLAARRDIAKYSLPRTARRVAYQRDESAIPVATHVKHRKGIKQRLSSFELYASQIAGERAVSMVRFSPNSQLVASGDWSGSIKILDLPNLETQQTLRGHKSMIGGIAWHPDATVAASTSTLNLASGGGEGNVNLWSLEQDTPLASLSGHAARVVRTAFHPSGRYLASASYDTTWRLWDVNTTTELLCQEGHSKEVFTVAFNDDGSLLASAGLDSIGRIWDLRSGRTIMLLDAHIAPIHALDWAPDGVRVLTGSADGFAKCWDLRAVRETATIGAHRGGVSDIKYFRGSDGPLSAFSPRKDEDGVVQPKTSGTFFVSAGFDKAVNLFSADDWALCGSLTGHDGTVLAADVSTDGEWIVSCGRDRSVKLLRMVDHGHVAWAAPGHGPPHNGRYGSGSRLNAGTLAKQYFGNDAPWYQDRIPYFECSDKELQDVYYYRWKIFRAHQRDLGARGYISTEFLDDVSWQLEPWASLNDATGFHIGEGRWSHDRRFSNDYINHMYNGGNDRHFTDYMADSTWSRYLVDGDTSTATQHIDAQKVLYTKWNDHYNASIGLYYIEPLLDATEYTISSIDASGGYDGFTGGNAFRPSINSYMWANALGIANAAQLAGQTDVATTYRALAATLKSTFQRDIWNTTLEHFIDRYQVNNANVTFFDPIRGRELVGLVPWMFGMPDDTAEYSAAWKHILSTDELLGAYGLRTNEPSFEYYMRQYRYDGATGLRECQWNGPVWPFQTTQVLLGQANLLNDYIHQTINTSTYMSTLRTYAKLHYLPGTTTLDLQEDYEPDKPGPIVGLPRSHHYFHSGFIDVIISGLVGIRPQANDSIVLNPLVDSSISYFCLQNVAYHGHNLTVTWDATGSHYNRGLGLSLEIDGRAVASSTKLSKLTAPVSRVPASSVTGPIVKSVQLYRNQYPMGSASSANLSDPKIDIYGRNTSEAVHDVVDGRVWFFPELINGYNYPATAQDSQQWFAIDFGNSTSVSRAEVAVFEDGGVYATPQTYWIEVWDGSKWGKVKSSGGRLIGNGVTQVSWTAMQTSKLRVVFVQPKGKMVRLVEVKKFRITRPLTNLDEPFAQSCKVANGIPGLNDLNDLASQHGSHPGLARTRENATILMLAQNSDVVGATAAIRSLEEQWNRWYHYPIVFLNDKPWNSTFMNALRNATESEVFFEEVSESMWSWPRNAEGNEVPDRSLAEANWQRMADAALPYAKAESYHHMCRFFSGFFFDHPAVAKYRYYWRVEPDVDFTCKIPYDPFRAMRLKDKIYGYTMALWEVGSTCPSLFRTTADFKDQYSILTTSLWTSLLEASWAPAPLRWYLMSMSSFFHSRTRSGDAWNQCHFWSNFEIADMDFFRSEQYRAYFGALDKAGGFFTERWGDAPVHSLALAMFAKPEQLHWFEDIGRAEER</sequence>
<dbReference type="PANTHER" id="PTHR19846:SF0">
    <property type="entry name" value="PRE-MRNA PROCESSING FACTOR 4"/>
    <property type="match status" value="1"/>
</dbReference>
<dbReference type="PROSITE" id="PS50082">
    <property type="entry name" value="WD_REPEATS_2"/>
    <property type="match status" value="5"/>
</dbReference>
<dbReference type="InterPro" id="IPR001680">
    <property type="entry name" value="WD40_rpt"/>
</dbReference>
<keyword evidence="2 6" id="KW-0853">WD repeat</keyword>
<dbReference type="Pfam" id="PF08799">
    <property type="entry name" value="PRP4"/>
    <property type="match status" value="1"/>
</dbReference>
<keyword evidence="10" id="KW-1185">Reference proteome</keyword>
<dbReference type="InterPro" id="IPR005194">
    <property type="entry name" value="Glyco_hydro_65_C"/>
</dbReference>
<dbReference type="OrthoDB" id="540662at2759"/>
<organism evidence="9 10">
    <name type="scientific">Cryoendolithus antarcticus</name>
    <dbReference type="NCBI Taxonomy" id="1507870"/>
    <lineage>
        <taxon>Eukaryota</taxon>
        <taxon>Fungi</taxon>
        <taxon>Dikarya</taxon>
        <taxon>Ascomycota</taxon>
        <taxon>Pezizomycotina</taxon>
        <taxon>Dothideomycetes</taxon>
        <taxon>Dothideomycetidae</taxon>
        <taxon>Cladosporiales</taxon>
        <taxon>Cladosporiaceae</taxon>
        <taxon>Cryoendolithus</taxon>
    </lineage>
</organism>
<feature type="repeat" description="WD" evidence="6">
    <location>
        <begin position="365"/>
        <end position="406"/>
    </location>
</feature>
<evidence type="ECO:0000256" key="2">
    <source>
        <dbReference type="ARBA" id="ARBA00022574"/>
    </source>
</evidence>
<evidence type="ECO:0000256" key="1">
    <source>
        <dbReference type="ARBA" id="ARBA00007677"/>
    </source>
</evidence>
<dbReference type="GO" id="GO:0030621">
    <property type="term" value="F:U4 snRNA binding"/>
    <property type="evidence" value="ECO:0007669"/>
    <property type="project" value="TreeGrafter"/>
</dbReference>
<keyword evidence="4" id="KW-0808">Transferase</keyword>
<dbReference type="EMBL" id="NAJO01000017">
    <property type="protein sequence ID" value="OQO06213.1"/>
    <property type="molecule type" value="Genomic_DNA"/>
</dbReference>
<dbReference type="GO" id="GO:0000030">
    <property type="term" value="F:mannosyltransferase activity"/>
    <property type="evidence" value="ECO:0007669"/>
    <property type="project" value="InterPro"/>
</dbReference>
<comment type="similarity">
    <text evidence="1">Belongs to the glycosyltransferase 15 family.</text>
</comment>
<feature type="region of interest" description="Disordered" evidence="7">
    <location>
        <begin position="101"/>
        <end position="129"/>
    </location>
</feature>
<evidence type="ECO:0000256" key="6">
    <source>
        <dbReference type="PROSITE-ProRule" id="PRU00221"/>
    </source>
</evidence>
<keyword evidence="3" id="KW-0328">Glycosyltransferase</keyword>
<dbReference type="Pfam" id="PF00400">
    <property type="entry name" value="WD40"/>
    <property type="match status" value="6"/>
</dbReference>
<evidence type="ECO:0000256" key="5">
    <source>
        <dbReference type="ARBA" id="ARBA00022737"/>
    </source>
</evidence>
<dbReference type="Gene3D" id="1.50.10.10">
    <property type="match status" value="1"/>
</dbReference>
<dbReference type="GO" id="GO:0005975">
    <property type="term" value="P:carbohydrate metabolic process"/>
    <property type="evidence" value="ECO:0007669"/>
    <property type="project" value="InterPro"/>
</dbReference>
<dbReference type="Pfam" id="PF01793">
    <property type="entry name" value="Glyco_transf_15"/>
    <property type="match status" value="1"/>
</dbReference>
<dbReference type="InterPro" id="IPR008979">
    <property type="entry name" value="Galactose-bd-like_sf"/>
</dbReference>